<reference evidence="1 2" key="1">
    <citation type="journal article" date="2011" name="Nat. Biotechnol.">
        <title>Comparative genomic analysis of the thermophilic biomass-degrading fungi Myceliophthora thermophila and Thielavia terrestris.</title>
        <authorList>
            <person name="Berka R.M."/>
            <person name="Grigoriev I.V."/>
            <person name="Otillar R."/>
            <person name="Salamov A."/>
            <person name="Grimwood J."/>
            <person name="Reid I."/>
            <person name="Ishmael N."/>
            <person name="John T."/>
            <person name="Darmond C."/>
            <person name="Moisan M.-C."/>
            <person name="Henrissat B."/>
            <person name="Coutinho P.M."/>
            <person name="Lombard V."/>
            <person name="Natvig D.O."/>
            <person name="Lindquist E."/>
            <person name="Schmutz J."/>
            <person name="Lucas S."/>
            <person name="Harris P."/>
            <person name="Powlowski J."/>
            <person name="Bellemare A."/>
            <person name="Taylor D."/>
            <person name="Butler G."/>
            <person name="de Vries R.P."/>
            <person name="Allijn I.E."/>
            <person name="van den Brink J."/>
            <person name="Ushinsky S."/>
            <person name="Storms R."/>
            <person name="Powell A.J."/>
            <person name="Paulsen I.T."/>
            <person name="Elbourne L.D.H."/>
            <person name="Baker S.E."/>
            <person name="Magnuson J."/>
            <person name="LaBoissiere S."/>
            <person name="Clutterbuck A.J."/>
            <person name="Martinez D."/>
            <person name="Wogulis M."/>
            <person name="de Leon A.L."/>
            <person name="Rey M.W."/>
            <person name="Tsang A."/>
        </authorList>
    </citation>
    <scope>NUCLEOTIDE SEQUENCE [LARGE SCALE GENOMIC DNA]</scope>
    <source>
        <strain evidence="2">ATCC 42464 / BCRC 31852 / DSM 1799</strain>
    </source>
</reference>
<protein>
    <submittedName>
        <fullName evidence="1">Uncharacterized protein</fullName>
    </submittedName>
</protein>
<dbReference type="GeneID" id="11506112"/>
<dbReference type="InParanoid" id="G2QG79"/>
<sequence length="51" mass="5310">MALLLLGGVVFPALVGVVVFLSLHAVVKWGVGEATKVLSPKAATRILVDRP</sequence>
<proteinExistence type="predicted"/>
<dbReference type="Proteomes" id="UP000007322">
    <property type="component" value="Chromosome 4"/>
</dbReference>
<keyword evidence="2" id="KW-1185">Reference proteome</keyword>
<dbReference type="RefSeq" id="XP_003664584.1">
    <property type="nucleotide sequence ID" value="XM_003664536.1"/>
</dbReference>
<evidence type="ECO:0000313" key="1">
    <source>
        <dbReference type="EMBL" id="AEO59339.1"/>
    </source>
</evidence>
<name>G2QG79_THET4</name>
<dbReference type="VEuPathDB" id="FungiDB:MYCTH_2307564"/>
<dbReference type="EMBL" id="CP003005">
    <property type="protein sequence ID" value="AEO59339.1"/>
    <property type="molecule type" value="Genomic_DNA"/>
</dbReference>
<accession>G2QG79</accession>
<evidence type="ECO:0000313" key="2">
    <source>
        <dbReference type="Proteomes" id="UP000007322"/>
    </source>
</evidence>
<organism evidence="1 2">
    <name type="scientific">Thermothelomyces thermophilus (strain ATCC 42464 / BCRC 31852 / DSM 1799)</name>
    <name type="common">Sporotrichum thermophile</name>
    <dbReference type="NCBI Taxonomy" id="573729"/>
    <lineage>
        <taxon>Eukaryota</taxon>
        <taxon>Fungi</taxon>
        <taxon>Dikarya</taxon>
        <taxon>Ascomycota</taxon>
        <taxon>Pezizomycotina</taxon>
        <taxon>Sordariomycetes</taxon>
        <taxon>Sordariomycetidae</taxon>
        <taxon>Sordariales</taxon>
        <taxon>Chaetomiaceae</taxon>
        <taxon>Thermothelomyces</taxon>
    </lineage>
</organism>
<dbReference type="KEGG" id="mtm:MYCTH_2307564"/>
<gene>
    <name evidence="1" type="ORF">MYCTH_2307564</name>
</gene>
<dbReference type="HOGENOM" id="CLU_3108093_0_0_1"/>
<dbReference type="AlphaFoldDB" id="G2QG79"/>